<gene>
    <name evidence="5" type="ORF">AB0T83_16900</name>
</gene>
<dbReference type="InterPro" id="IPR010982">
    <property type="entry name" value="Lambda_DNA-bd_dom_sf"/>
</dbReference>
<dbReference type="PANTHER" id="PTHR30146">
    <property type="entry name" value="LACI-RELATED TRANSCRIPTIONAL REPRESSOR"/>
    <property type="match status" value="1"/>
</dbReference>
<dbReference type="InterPro" id="IPR000843">
    <property type="entry name" value="HTH_LacI"/>
</dbReference>
<protein>
    <submittedName>
        <fullName evidence="5">LacI family DNA-binding transcriptional regulator</fullName>
    </submittedName>
</protein>
<keyword evidence="3" id="KW-0804">Transcription</keyword>
<dbReference type="SMART" id="SM00354">
    <property type="entry name" value="HTH_LACI"/>
    <property type="match status" value="1"/>
</dbReference>
<dbReference type="Pfam" id="PF13377">
    <property type="entry name" value="Peripla_BP_3"/>
    <property type="match status" value="1"/>
</dbReference>
<dbReference type="EMBL" id="JBFBVU010000029">
    <property type="protein sequence ID" value="MEV8468456.1"/>
    <property type="molecule type" value="Genomic_DNA"/>
</dbReference>
<evidence type="ECO:0000313" key="6">
    <source>
        <dbReference type="Proteomes" id="UP001553161"/>
    </source>
</evidence>
<keyword evidence="2 5" id="KW-0238">DNA-binding</keyword>
<dbReference type="GO" id="GO:0003677">
    <property type="term" value="F:DNA binding"/>
    <property type="evidence" value="ECO:0007669"/>
    <property type="project" value="UniProtKB-KW"/>
</dbReference>
<evidence type="ECO:0000313" key="5">
    <source>
        <dbReference type="EMBL" id="MEV8468456.1"/>
    </source>
</evidence>
<proteinExistence type="predicted"/>
<dbReference type="Proteomes" id="UP001553161">
    <property type="component" value="Unassembled WGS sequence"/>
</dbReference>
<keyword evidence="1" id="KW-0805">Transcription regulation</keyword>
<comment type="caution">
    <text evidence="5">The sequence shown here is derived from an EMBL/GenBank/DDBJ whole genome shotgun (WGS) entry which is preliminary data.</text>
</comment>
<sequence length="329" mass="34504">MSERVTIKSIARDLGISHMTVSRALSGHPSVLKETREAVQNRARELGYVKHAAANVMRGQTTRIVGLLLPNIVNEFYARFANTMALACEAQSLQLIIHLTGDEAGAERQALARLNEVQAQGVVMVPVPGSDGAMTLKPRPMSVVQLIRQSGADAAPTILVDDDQALQGAVAHLAEKGHRAIAYIGADSRLSSGQSRLASFRAGLERAGVAERPELLFTGTPTAEIGAQRMRQVLGDGAATALVCGGVEISNGALSAMMAAGVSPTGPFDLVGYGDPSFYAWIGGGLTTIGVPVERLAHKAVELMVAASPPPRIHRFEAALIVRPGSPPG</sequence>
<dbReference type="SUPFAM" id="SSF47413">
    <property type="entry name" value="lambda repressor-like DNA-binding domains"/>
    <property type="match status" value="1"/>
</dbReference>
<dbReference type="InterPro" id="IPR028082">
    <property type="entry name" value="Peripla_BP_I"/>
</dbReference>
<evidence type="ECO:0000259" key="4">
    <source>
        <dbReference type="PROSITE" id="PS50932"/>
    </source>
</evidence>
<keyword evidence="6" id="KW-1185">Reference proteome</keyword>
<evidence type="ECO:0000256" key="1">
    <source>
        <dbReference type="ARBA" id="ARBA00023015"/>
    </source>
</evidence>
<dbReference type="PROSITE" id="PS50932">
    <property type="entry name" value="HTH_LACI_2"/>
    <property type="match status" value="1"/>
</dbReference>
<dbReference type="InterPro" id="IPR046335">
    <property type="entry name" value="LacI/GalR-like_sensor"/>
</dbReference>
<name>A0ABV3LAI4_9RHOB</name>
<accession>A0ABV3LAI4</accession>
<dbReference type="Gene3D" id="1.10.260.40">
    <property type="entry name" value="lambda repressor-like DNA-binding domains"/>
    <property type="match status" value="1"/>
</dbReference>
<dbReference type="CDD" id="cd06267">
    <property type="entry name" value="PBP1_LacI_sugar_binding-like"/>
    <property type="match status" value="1"/>
</dbReference>
<dbReference type="CDD" id="cd01392">
    <property type="entry name" value="HTH_LacI"/>
    <property type="match status" value="1"/>
</dbReference>
<dbReference type="Gene3D" id="3.40.50.2300">
    <property type="match status" value="2"/>
</dbReference>
<dbReference type="SUPFAM" id="SSF53822">
    <property type="entry name" value="Periplasmic binding protein-like I"/>
    <property type="match status" value="1"/>
</dbReference>
<evidence type="ECO:0000256" key="2">
    <source>
        <dbReference type="ARBA" id="ARBA00023125"/>
    </source>
</evidence>
<dbReference type="PANTHER" id="PTHR30146:SF109">
    <property type="entry name" value="HTH-TYPE TRANSCRIPTIONAL REGULATOR GALS"/>
    <property type="match status" value="1"/>
</dbReference>
<organism evidence="5 6">
    <name type="scientific">Meridianimarinicoccus marinus</name>
    <dbReference type="NCBI Taxonomy" id="3231483"/>
    <lineage>
        <taxon>Bacteria</taxon>
        <taxon>Pseudomonadati</taxon>
        <taxon>Pseudomonadota</taxon>
        <taxon>Alphaproteobacteria</taxon>
        <taxon>Rhodobacterales</taxon>
        <taxon>Paracoccaceae</taxon>
        <taxon>Meridianimarinicoccus</taxon>
    </lineage>
</organism>
<reference evidence="5 6" key="1">
    <citation type="submission" date="2024-07" db="EMBL/GenBank/DDBJ databases">
        <authorList>
            <person name="Kang M."/>
        </authorList>
    </citation>
    <scope>NUCLEOTIDE SEQUENCE [LARGE SCALE GENOMIC DNA]</scope>
    <source>
        <strain evidence="5 6">DFM31</strain>
    </source>
</reference>
<dbReference type="RefSeq" id="WP_366194409.1">
    <property type="nucleotide sequence ID" value="NZ_JBFBVU010000029.1"/>
</dbReference>
<dbReference type="Pfam" id="PF00356">
    <property type="entry name" value="LacI"/>
    <property type="match status" value="1"/>
</dbReference>
<evidence type="ECO:0000256" key="3">
    <source>
        <dbReference type="ARBA" id="ARBA00023163"/>
    </source>
</evidence>
<feature type="domain" description="HTH lacI-type" evidence="4">
    <location>
        <begin position="5"/>
        <end position="59"/>
    </location>
</feature>